<gene>
    <name evidence="1" type="ORF">HNQ65_002735</name>
</gene>
<evidence type="ECO:0000313" key="2">
    <source>
        <dbReference type="Proteomes" id="UP000590740"/>
    </source>
</evidence>
<sequence length="61" mass="6960">MKPQPQNFKTLVKKRLIDLGMTTTGLARRIGKERNTVSIAINHESMFHPTKDLIRKELGLS</sequence>
<dbReference type="RefSeq" id="WP_184340066.1">
    <property type="nucleotide sequence ID" value="NZ_JACHIG010000005.1"/>
</dbReference>
<dbReference type="Proteomes" id="UP000590740">
    <property type="component" value="Unassembled WGS sequence"/>
</dbReference>
<comment type="caution">
    <text evidence="1">The sequence shown here is derived from an EMBL/GenBank/DDBJ whole genome shotgun (WGS) entry which is preliminary data.</text>
</comment>
<evidence type="ECO:0000313" key="1">
    <source>
        <dbReference type="EMBL" id="MBB5033152.1"/>
    </source>
</evidence>
<accession>A0A7W8DKI0</accession>
<proteinExistence type="predicted"/>
<dbReference type="AlphaFoldDB" id="A0A7W8DKI0"/>
<dbReference type="EMBL" id="JACHIG010000005">
    <property type="protein sequence ID" value="MBB5033152.1"/>
    <property type="molecule type" value="Genomic_DNA"/>
</dbReference>
<keyword evidence="2" id="KW-1185">Reference proteome</keyword>
<name>A0A7W8DKI0_9BACT</name>
<protein>
    <submittedName>
        <fullName evidence="1">Plasmid maintenance system antidote protein VapI</fullName>
    </submittedName>
</protein>
<organism evidence="1 2">
    <name type="scientific">Prosthecobacter vanneervenii</name>
    <dbReference type="NCBI Taxonomy" id="48466"/>
    <lineage>
        <taxon>Bacteria</taxon>
        <taxon>Pseudomonadati</taxon>
        <taxon>Verrucomicrobiota</taxon>
        <taxon>Verrucomicrobiia</taxon>
        <taxon>Verrucomicrobiales</taxon>
        <taxon>Verrucomicrobiaceae</taxon>
        <taxon>Prosthecobacter</taxon>
    </lineage>
</organism>
<reference evidence="1 2" key="1">
    <citation type="submission" date="2020-08" db="EMBL/GenBank/DDBJ databases">
        <title>Genomic Encyclopedia of Type Strains, Phase IV (KMG-IV): sequencing the most valuable type-strain genomes for metagenomic binning, comparative biology and taxonomic classification.</title>
        <authorList>
            <person name="Goeker M."/>
        </authorList>
    </citation>
    <scope>NUCLEOTIDE SEQUENCE [LARGE SCALE GENOMIC DNA]</scope>
    <source>
        <strain evidence="1 2">DSM 12252</strain>
    </source>
</reference>